<dbReference type="RefSeq" id="WP_105868220.1">
    <property type="nucleotide sequence ID" value="NZ_PVLV01000105.1"/>
</dbReference>
<proteinExistence type="inferred from homology"/>
<comment type="caution">
    <text evidence="3">The sequence shown here is derived from an EMBL/GenBank/DDBJ whole genome shotgun (WGS) entry which is preliminary data.</text>
</comment>
<reference evidence="3 4" key="1">
    <citation type="submission" date="2018-03" db="EMBL/GenBank/DDBJ databases">
        <title>Novel Streptomyces sp. from soil.</title>
        <authorList>
            <person name="Tan G.Y.A."/>
            <person name="Lee Z.Y."/>
        </authorList>
    </citation>
    <scope>NUCLEOTIDE SEQUENCE [LARGE SCALE GENOMIC DNA]</scope>
    <source>
        <strain evidence="3 4">ST5x</strain>
    </source>
</reference>
<dbReference type="InterPro" id="IPR006015">
    <property type="entry name" value="Universal_stress_UspA"/>
</dbReference>
<evidence type="ECO:0000259" key="2">
    <source>
        <dbReference type="Pfam" id="PF00582"/>
    </source>
</evidence>
<dbReference type="PRINTS" id="PR01438">
    <property type="entry name" value="UNVRSLSTRESS"/>
</dbReference>
<evidence type="ECO:0000313" key="4">
    <source>
        <dbReference type="Proteomes" id="UP000239322"/>
    </source>
</evidence>
<dbReference type="InterPro" id="IPR014729">
    <property type="entry name" value="Rossmann-like_a/b/a_fold"/>
</dbReference>
<protein>
    <submittedName>
        <fullName evidence="3">Universal stress protein</fullName>
    </submittedName>
</protein>
<dbReference type="PANTHER" id="PTHR46268:SF6">
    <property type="entry name" value="UNIVERSAL STRESS PROTEIN UP12"/>
    <property type="match status" value="1"/>
</dbReference>
<gene>
    <name evidence="3" type="ORF">C6N75_08330</name>
</gene>
<dbReference type="Pfam" id="PF00582">
    <property type="entry name" value="Usp"/>
    <property type="match status" value="1"/>
</dbReference>
<organism evidence="3 4">
    <name type="scientific">Streptomyces solincola</name>
    <dbReference type="NCBI Taxonomy" id="2100817"/>
    <lineage>
        <taxon>Bacteria</taxon>
        <taxon>Bacillati</taxon>
        <taxon>Actinomycetota</taxon>
        <taxon>Actinomycetes</taxon>
        <taxon>Kitasatosporales</taxon>
        <taxon>Streptomycetaceae</taxon>
        <taxon>Streptomyces</taxon>
    </lineage>
</organism>
<dbReference type="Proteomes" id="UP000239322">
    <property type="component" value="Unassembled WGS sequence"/>
</dbReference>
<feature type="domain" description="UspA" evidence="2">
    <location>
        <begin position="2"/>
        <end position="135"/>
    </location>
</feature>
<dbReference type="SUPFAM" id="SSF52402">
    <property type="entry name" value="Adenine nucleotide alpha hydrolases-like"/>
    <property type="match status" value="1"/>
</dbReference>
<comment type="similarity">
    <text evidence="1">Belongs to the universal stress protein A family.</text>
</comment>
<dbReference type="OrthoDB" id="4273874at2"/>
<evidence type="ECO:0000313" key="3">
    <source>
        <dbReference type="EMBL" id="PRH79675.1"/>
    </source>
</evidence>
<dbReference type="CDD" id="cd00293">
    <property type="entry name" value="USP-like"/>
    <property type="match status" value="1"/>
</dbReference>
<name>A0A2S9PZ26_9ACTN</name>
<dbReference type="AlphaFoldDB" id="A0A2S9PZ26"/>
<sequence length="138" mass="14370">MSIVLGYDDSAGAERALRVAIDSALAHAEPLVLVYGAAAPGGVGEEYRSHHEALRQVGRTALRRATEAAEAAGVATTVEILDDKPAAALLDAAARHRARLIVVGTWGESPLRGALLGSTPHKLLHLSTVPVLCVPTVR</sequence>
<dbReference type="Gene3D" id="3.40.50.620">
    <property type="entry name" value="HUPs"/>
    <property type="match status" value="1"/>
</dbReference>
<dbReference type="InterPro" id="IPR006016">
    <property type="entry name" value="UspA"/>
</dbReference>
<dbReference type="PANTHER" id="PTHR46268">
    <property type="entry name" value="STRESS RESPONSE PROTEIN NHAX"/>
    <property type="match status" value="1"/>
</dbReference>
<evidence type="ECO:0000256" key="1">
    <source>
        <dbReference type="ARBA" id="ARBA00008791"/>
    </source>
</evidence>
<keyword evidence="4" id="KW-1185">Reference proteome</keyword>
<accession>A0A2S9PZ26</accession>
<dbReference type="EMBL" id="PVLV01000105">
    <property type="protein sequence ID" value="PRH79675.1"/>
    <property type="molecule type" value="Genomic_DNA"/>
</dbReference>